<keyword evidence="4 10" id="KW-0808">Transferase</keyword>
<name>A0A1G5KA53_9HYPH</name>
<dbReference type="PIRSF" id="PIRSF006268">
    <property type="entry name" value="ApbE"/>
    <property type="match status" value="1"/>
</dbReference>
<dbReference type="PANTHER" id="PTHR30040:SF2">
    <property type="entry name" value="FAD:PROTEIN FMN TRANSFERASE"/>
    <property type="match status" value="1"/>
</dbReference>
<keyword evidence="13" id="KW-0449">Lipoprotein</keyword>
<proteinExistence type="inferred from homology"/>
<evidence type="ECO:0000256" key="10">
    <source>
        <dbReference type="PIRNR" id="PIRNR006268"/>
    </source>
</evidence>
<evidence type="ECO:0000256" key="9">
    <source>
        <dbReference type="ARBA" id="ARBA00048540"/>
    </source>
</evidence>
<evidence type="ECO:0000256" key="12">
    <source>
        <dbReference type="SAM" id="SignalP"/>
    </source>
</evidence>
<dbReference type="STRING" id="549386.SAMN02927923_03157"/>
<organism evidence="13 14">
    <name type="scientific">Microvirga guangxiensis</name>
    <dbReference type="NCBI Taxonomy" id="549386"/>
    <lineage>
        <taxon>Bacteria</taxon>
        <taxon>Pseudomonadati</taxon>
        <taxon>Pseudomonadota</taxon>
        <taxon>Alphaproteobacteria</taxon>
        <taxon>Hyphomicrobiales</taxon>
        <taxon>Methylobacteriaceae</taxon>
        <taxon>Microvirga</taxon>
    </lineage>
</organism>
<evidence type="ECO:0000256" key="1">
    <source>
        <dbReference type="ARBA" id="ARBA00011955"/>
    </source>
</evidence>
<evidence type="ECO:0000256" key="4">
    <source>
        <dbReference type="ARBA" id="ARBA00022679"/>
    </source>
</evidence>
<feature type="binding site" evidence="11">
    <location>
        <position position="279"/>
    </location>
    <ligand>
        <name>Mg(2+)</name>
        <dbReference type="ChEBI" id="CHEBI:18420"/>
    </ligand>
</feature>
<dbReference type="GO" id="GO:0046872">
    <property type="term" value="F:metal ion binding"/>
    <property type="evidence" value="ECO:0007669"/>
    <property type="project" value="UniProtKB-UniRule"/>
</dbReference>
<dbReference type="AlphaFoldDB" id="A0A1G5KA53"/>
<evidence type="ECO:0000313" key="13">
    <source>
        <dbReference type="EMBL" id="SCY97486.1"/>
    </source>
</evidence>
<keyword evidence="14" id="KW-1185">Reference proteome</keyword>
<dbReference type="PANTHER" id="PTHR30040">
    <property type="entry name" value="THIAMINE BIOSYNTHESIS LIPOPROTEIN APBE"/>
    <property type="match status" value="1"/>
</dbReference>
<accession>A0A1G5KA53</accession>
<evidence type="ECO:0000256" key="2">
    <source>
        <dbReference type="ARBA" id="ARBA00016337"/>
    </source>
</evidence>
<evidence type="ECO:0000313" key="14">
    <source>
        <dbReference type="Proteomes" id="UP000199569"/>
    </source>
</evidence>
<keyword evidence="7 10" id="KW-0460">Magnesium</keyword>
<dbReference type="PROSITE" id="PS51318">
    <property type="entry name" value="TAT"/>
    <property type="match status" value="1"/>
</dbReference>
<feature type="chain" id="PRO_5039921275" description="FAD:protein FMN transferase" evidence="12">
    <location>
        <begin position="28"/>
        <end position="326"/>
    </location>
</feature>
<dbReference type="EMBL" id="FMVJ01000009">
    <property type="protein sequence ID" value="SCY97486.1"/>
    <property type="molecule type" value="Genomic_DNA"/>
</dbReference>
<feature type="binding site" evidence="11">
    <location>
        <position position="283"/>
    </location>
    <ligand>
        <name>Mg(2+)</name>
        <dbReference type="ChEBI" id="CHEBI:18420"/>
    </ligand>
</feature>
<comment type="catalytic activity">
    <reaction evidence="9 10">
        <text>L-threonyl-[protein] + FAD = FMN-L-threonyl-[protein] + AMP + H(+)</text>
        <dbReference type="Rhea" id="RHEA:36847"/>
        <dbReference type="Rhea" id="RHEA-COMP:11060"/>
        <dbReference type="Rhea" id="RHEA-COMP:11061"/>
        <dbReference type="ChEBI" id="CHEBI:15378"/>
        <dbReference type="ChEBI" id="CHEBI:30013"/>
        <dbReference type="ChEBI" id="CHEBI:57692"/>
        <dbReference type="ChEBI" id="CHEBI:74257"/>
        <dbReference type="ChEBI" id="CHEBI:456215"/>
        <dbReference type="EC" id="2.7.1.180"/>
    </reaction>
</comment>
<keyword evidence="3 10" id="KW-0285">Flavoprotein</keyword>
<keyword evidence="12" id="KW-0732">Signal</keyword>
<gene>
    <name evidence="13" type="ORF">SAMN02927923_03157</name>
</gene>
<keyword evidence="5 10" id="KW-0479">Metal-binding</keyword>
<dbReference type="SUPFAM" id="SSF143631">
    <property type="entry name" value="ApbE-like"/>
    <property type="match status" value="1"/>
</dbReference>
<dbReference type="InterPro" id="IPR006311">
    <property type="entry name" value="TAT_signal"/>
</dbReference>
<dbReference type="EC" id="2.7.1.180" evidence="1 10"/>
<dbReference type="InterPro" id="IPR024932">
    <property type="entry name" value="ApbE"/>
</dbReference>
<comment type="cofactor">
    <cofactor evidence="11">
        <name>Mg(2+)</name>
        <dbReference type="ChEBI" id="CHEBI:18420"/>
    </cofactor>
    <cofactor evidence="11">
        <name>Mn(2+)</name>
        <dbReference type="ChEBI" id="CHEBI:29035"/>
    </cofactor>
    <text evidence="11">Magnesium. Can also use manganese.</text>
</comment>
<dbReference type="Proteomes" id="UP000199569">
    <property type="component" value="Unassembled WGS sequence"/>
</dbReference>
<evidence type="ECO:0000256" key="6">
    <source>
        <dbReference type="ARBA" id="ARBA00022827"/>
    </source>
</evidence>
<keyword evidence="6 10" id="KW-0274">FAD</keyword>
<protein>
    <recommendedName>
        <fullName evidence="2 10">FAD:protein FMN transferase</fullName>
        <ecNumber evidence="1 10">2.7.1.180</ecNumber>
    </recommendedName>
    <alternativeName>
        <fullName evidence="8 10">Flavin transferase</fullName>
    </alternativeName>
</protein>
<sequence length="326" mass="34404">MRLRLTRREALATGLAAVAGVAAPALARAAAPTTQIGGPAYGTWWSLTLPAKGDALALRPVIEQVLARIDRLMSPWRPDSTITLFNAARSTDWQRVGSETATVARATLALREASAGAFDPAVGPLVSRWGFGPISGEKPSSDTGFAVGDDALCKHHPGLTLDLCGIAKGYALDQMGRVLRDRGEEDFVIDLGGEIAAMGWHPDGRSWHVAIEDPREGRSGAVEMLRLSGNAIATSGDRTNGFTVGTRRYSHIIDPVTAEPVEGSTASVSVLADDAMTADGWATALMAAGADGPARARNQGLDALFFIRDGESLRRVPVGRFDDHLA</sequence>
<feature type="signal peptide" evidence="12">
    <location>
        <begin position="1"/>
        <end position="27"/>
    </location>
</feature>
<dbReference type="Gene3D" id="3.10.520.10">
    <property type="entry name" value="ApbE-like domains"/>
    <property type="match status" value="1"/>
</dbReference>
<dbReference type="InterPro" id="IPR003374">
    <property type="entry name" value="ApbE-like_sf"/>
</dbReference>
<dbReference type="GO" id="GO:0016740">
    <property type="term" value="F:transferase activity"/>
    <property type="evidence" value="ECO:0007669"/>
    <property type="project" value="UniProtKB-UniRule"/>
</dbReference>
<dbReference type="RefSeq" id="WP_091136604.1">
    <property type="nucleotide sequence ID" value="NZ_FMVJ01000009.1"/>
</dbReference>
<dbReference type="OrthoDB" id="9778595at2"/>
<evidence type="ECO:0000256" key="7">
    <source>
        <dbReference type="ARBA" id="ARBA00022842"/>
    </source>
</evidence>
<dbReference type="Pfam" id="PF02424">
    <property type="entry name" value="ApbE"/>
    <property type="match status" value="1"/>
</dbReference>
<evidence type="ECO:0000256" key="8">
    <source>
        <dbReference type="ARBA" id="ARBA00031306"/>
    </source>
</evidence>
<feature type="binding site" evidence="11">
    <location>
        <position position="165"/>
    </location>
    <ligand>
        <name>Mg(2+)</name>
        <dbReference type="ChEBI" id="CHEBI:18420"/>
    </ligand>
</feature>
<reference evidence="14" key="1">
    <citation type="submission" date="2016-10" db="EMBL/GenBank/DDBJ databases">
        <authorList>
            <person name="Varghese N."/>
            <person name="Submissions S."/>
        </authorList>
    </citation>
    <scope>NUCLEOTIDE SEQUENCE [LARGE SCALE GENOMIC DNA]</scope>
    <source>
        <strain evidence="14">CGMCC 1.7666</strain>
    </source>
</reference>
<evidence type="ECO:0000256" key="11">
    <source>
        <dbReference type="PIRSR" id="PIRSR006268-2"/>
    </source>
</evidence>
<comment type="similarity">
    <text evidence="10">Belongs to the ApbE family.</text>
</comment>
<evidence type="ECO:0000256" key="5">
    <source>
        <dbReference type="ARBA" id="ARBA00022723"/>
    </source>
</evidence>
<evidence type="ECO:0000256" key="3">
    <source>
        <dbReference type="ARBA" id="ARBA00022630"/>
    </source>
</evidence>